<keyword evidence="2" id="KW-0479">Metal-binding</keyword>
<evidence type="ECO:0000313" key="9">
    <source>
        <dbReference type="EMBL" id="MBB3105119.1"/>
    </source>
</evidence>
<keyword evidence="5" id="KW-0805">Transcription regulation</keyword>
<evidence type="ECO:0008006" key="11">
    <source>
        <dbReference type="Google" id="ProtNLM"/>
    </source>
</evidence>
<accession>A0A839T7P4</accession>
<gene>
    <name evidence="9" type="ORF">FHR87_003553</name>
</gene>
<keyword evidence="6" id="KW-0238">DNA-binding</keyword>
<comment type="caution">
    <text evidence="9">The sequence shown here is derived from an EMBL/GenBank/DDBJ whole genome shotgun (WGS) entry which is preliminary data.</text>
</comment>
<evidence type="ECO:0000256" key="1">
    <source>
        <dbReference type="ARBA" id="ARBA00022490"/>
    </source>
</evidence>
<reference evidence="9 10" key="1">
    <citation type="submission" date="2020-08" db="EMBL/GenBank/DDBJ databases">
        <title>Genomic Encyclopedia of Type Strains, Phase III (KMG-III): the genomes of soil and plant-associated and newly described type strains.</title>
        <authorList>
            <person name="Whitman W."/>
        </authorList>
    </citation>
    <scope>NUCLEOTIDE SEQUENCE [LARGE SCALE GENOMIC DNA]</scope>
    <source>
        <strain evidence="9 10">CECT 4462</strain>
    </source>
</reference>
<evidence type="ECO:0000313" key="10">
    <source>
        <dbReference type="Proteomes" id="UP000549250"/>
    </source>
</evidence>
<evidence type="ECO:0000256" key="8">
    <source>
        <dbReference type="ARBA" id="ARBA00023163"/>
    </source>
</evidence>
<protein>
    <recommendedName>
        <fullName evidence="11">Flagellar transcriptional regulator FlhC</fullName>
    </recommendedName>
</protein>
<keyword evidence="10" id="KW-1185">Reference proteome</keyword>
<dbReference type="Proteomes" id="UP000549250">
    <property type="component" value="Unassembled WGS sequence"/>
</dbReference>
<dbReference type="Pfam" id="PF05280">
    <property type="entry name" value="FlhC"/>
    <property type="match status" value="1"/>
</dbReference>
<keyword evidence="3" id="KW-1005">Bacterial flagellum biogenesis</keyword>
<evidence type="ECO:0000256" key="7">
    <source>
        <dbReference type="ARBA" id="ARBA00023159"/>
    </source>
</evidence>
<dbReference type="GO" id="GO:0045893">
    <property type="term" value="P:positive regulation of DNA-templated transcription"/>
    <property type="evidence" value="ECO:0007669"/>
    <property type="project" value="InterPro"/>
</dbReference>
<keyword evidence="8" id="KW-0804">Transcription</keyword>
<keyword evidence="7" id="KW-0010">Activator</keyword>
<organism evidence="9 10">
    <name type="scientific">Azomonas macrocytogenes</name>
    <name type="common">Azotobacter macrocytogenes</name>
    <dbReference type="NCBI Taxonomy" id="69962"/>
    <lineage>
        <taxon>Bacteria</taxon>
        <taxon>Pseudomonadati</taxon>
        <taxon>Pseudomonadota</taxon>
        <taxon>Gammaproteobacteria</taxon>
        <taxon>Pseudomonadales</taxon>
        <taxon>Pseudomonadaceae</taxon>
        <taxon>Azomonas</taxon>
    </lineage>
</organism>
<evidence type="ECO:0000256" key="6">
    <source>
        <dbReference type="ARBA" id="ARBA00023125"/>
    </source>
</evidence>
<keyword evidence="1" id="KW-0963">Cytoplasm</keyword>
<sequence length="188" mass="21768">MASNISNMMLDRFLLAREMAIAGYVSQIITLETTLSYKQLRRVYDSIKTSGVERCRSGRAVRSGSTIIQSNLDKLQASMLMQLYRTIGGEDVLKKTNIDALNQAYRMYCALRYEIPGYEHRSFRQLSITDAWCLADELRSNLAMIEHCPYCDLEFFMSTNARLVSTRQECPFCKRQPHEEEEMNEIHP</sequence>
<dbReference type="AlphaFoldDB" id="A0A839T7P4"/>
<keyword evidence="4" id="KW-0862">Zinc</keyword>
<dbReference type="RefSeq" id="WP_183167967.1">
    <property type="nucleotide sequence ID" value="NZ_JACHXI010000025.1"/>
</dbReference>
<dbReference type="GO" id="GO:0046872">
    <property type="term" value="F:metal ion binding"/>
    <property type="evidence" value="ECO:0007669"/>
    <property type="project" value="UniProtKB-KW"/>
</dbReference>
<evidence type="ECO:0000256" key="5">
    <source>
        <dbReference type="ARBA" id="ARBA00023015"/>
    </source>
</evidence>
<evidence type="ECO:0000256" key="2">
    <source>
        <dbReference type="ARBA" id="ARBA00022723"/>
    </source>
</evidence>
<dbReference type="SUPFAM" id="SSF160930">
    <property type="entry name" value="FlhC-like"/>
    <property type="match status" value="1"/>
</dbReference>
<dbReference type="EMBL" id="JACHXI010000025">
    <property type="protein sequence ID" value="MBB3105119.1"/>
    <property type="molecule type" value="Genomic_DNA"/>
</dbReference>
<evidence type="ECO:0000256" key="4">
    <source>
        <dbReference type="ARBA" id="ARBA00022833"/>
    </source>
</evidence>
<dbReference type="GO" id="GO:0003677">
    <property type="term" value="F:DNA binding"/>
    <property type="evidence" value="ECO:0007669"/>
    <property type="project" value="UniProtKB-KW"/>
</dbReference>
<dbReference type="GO" id="GO:1902208">
    <property type="term" value="P:regulation of bacterial-type flagellum assembly"/>
    <property type="evidence" value="ECO:0007669"/>
    <property type="project" value="InterPro"/>
</dbReference>
<evidence type="ECO:0000256" key="3">
    <source>
        <dbReference type="ARBA" id="ARBA00022795"/>
    </source>
</evidence>
<dbReference type="GO" id="GO:0044781">
    <property type="term" value="P:bacterial-type flagellum organization"/>
    <property type="evidence" value="ECO:0007669"/>
    <property type="project" value="UniProtKB-KW"/>
</dbReference>
<proteinExistence type="predicted"/>
<dbReference type="InterPro" id="IPR007944">
    <property type="entry name" value="FlhC"/>
</dbReference>
<name>A0A839T7P4_AZOMA</name>